<dbReference type="InterPro" id="IPR036928">
    <property type="entry name" value="AS_sf"/>
</dbReference>
<feature type="domain" description="Amidase" evidence="2">
    <location>
        <begin position="29"/>
        <end position="436"/>
    </location>
</feature>
<dbReference type="Gene3D" id="3.90.1300.10">
    <property type="entry name" value="Amidase signature (AS) domain"/>
    <property type="match status" value="1"/>
</dbReference>
<dbReference type="AlphaFoldDB" id="A0A7L5BWH3"/>
<evidence type="ECO:0000313" key="4">
    <source>
        <dbReference type="Proteomes" id="UP000503336"/>
    </source>
</evidence>
<dbReference type="InterPro" id="IPR000120">
    <property type="entry name" value="Amidase"/>
</dbReference>
<sequence>MTSPADPLAGGLAAYGRRLRAGETTAEATTRAYLDRIEALDGDIGAYQHVSAESALAQARAIDALLESGTDLGPLMGAPLAIKDLLAVDGMPVTAGSLLDVSDLIGAEGPFVRKLRRLGCVILGKTRTVEFAFGVTGASAPRGTPRNPADMETPRAPGGSSSGSAAAMAAGLCGFAIGSDTGGSVRIPAALCGVFGLKTTHGLWPTEGVFPLAPHLDTLGLLTRDAEDAAIIHAALDDTVPAAPASLDGLRLARPGAYFFKGLDADVAARTEAALARLTGAGCSLTEVEIPEPAAREAYFPLSLSACLVAALGAERVREGRERMDPLVARRTDAGAEARAADLLRLERRRTDLMASAHERAANLDAWVCPTAAIPAPAIAALEDPEEAMRLTLGMTQNTQPANYLNLAGVTIPLAGSGLPVGLQLLGAPLSERRLLAISRAVEALLRE</sequence>
<dbReference type="EMBL" id="CP049056">
    <property type="protein sequence ID" value="QIE56760.1"/>
    <property type="molecule type" value="Genomic_DNA"/>
</dbReference>
<dbReference type="Pfam" id="PF01425">
    <property type="entry name" value="Amidase"/>
    <property type="match status" value="1"/>
</dbReference>
<dbReference type="PROSITE" id="PS00571">
    <property type="entry name" value="AMIDASES"/>
    <property type="match status" value="1"/>
</dbReference>
<keyword evidence="4" id="KW-1185">Reference proteome</keyword>
<dbReference type="GO" id="GO:0003824">
    <property type="term" value="F:catalytic activity"/>
    <property type="evidence" value="ECO:0007669"/>
    <property type="project" value="InterPro"/>
</dbReference>
<dbReference type="Proteomes" id="UP000503336">
    <property type="component" value="Chromosome"/>
</dbReference>
<dbReference type="SUPFAM" id="SSF75304">
    <property type="entry name" value="Amidase signature (AS) enzymes"/>
    <property type="match status" value="1"/>
</dbReference>
<protein>
    <submittedName>
        <fullName evidence="3">Amidase</fullName>
    </submittedName>
</protein>
<name>A0A7L5BWH3_9RHOB</name>
<organism evidence="3 4">
    <name type="scientific">Pikeienuella piscinae</name>
    <dbReference type="NCBI Taxonomy" id="2748098"/>
    <lineage>
        <taxon>Bacteria</taxon>
        <taxon>Pseudomonadati</taxon>
        <taxon>Pseudomonadota</taxon>
        <taxon>Alphaproteobacteria</taxon>
        <taxon>Rhodobacterales</taxon>
        <taxon>Paracoccaceae</taxon>
        <taxon>Pikeienuella</taxon>
    </lineage>
</organism>
<proteinExistence type="predicted"/>
<dbReference type="InterPro" id="IPR023631">
    <property type="entry name" value="Amidase_dom"/>
</dbReference>
<dbReference type="KEGG" id="hdh:G5B40_15755"/>
<reference evidence="3 4" key="1">
    <citation type="submission" date="2020-02" db="EMBL/GenBank/DDBJ databases">
        <title>complete genome sequence of Rhodobacteraceae bacterium.</title>
        <authorList>
            <person name="Park J."/>
            <person name="Kim Y.-S."/>
            <person name="Kim K.-H."/>
        </authorList>
    </citation>
    <scope>NUCLEOTIDE SEQUENCE [LARGE SCALE GENOMIC DNA]</scope>
    <source>
        <strain evidence="3 4">RR4-56</strain>
    </source>
</reference>
<dbReference type="PANTHER" id="PTHR11895">
    <property type="entry name" value="TRANSAMIDASE"/>
    <property type="match status" value="1"/>
</dbReference>
<evidence type="ECO:0000256" key="1">
    <source>
        <dbReference type="SAM" id="MobiDB-lite"/>
    </source>
</evidence>
<accession>A0A7L5BWH3</accession>
<dbReference type="PANTHER" id="PTHR11895:SF176">
    <property type="entry name" value="AMIDASE AMID-RELATED"/>
    <property type="match status" value="1"/>
</dbReference>
<evidence type="ECO:0000313" key="3">
    <source>
        <dbReference type="EMBL" id="QIE56760.1"/>
    </source>
</evidence>
<dbReference type="RefSeq" id="WP_165100472.1">
    <property type="nucleotide sequence ID" value="NZ_CP049056.1"/>
</dbReference>
<gene>
    <name evidence="3" type="ORF">G5B40_15755</name>
</gene>
<dbReference type="InterPro" id="IPR020556">
    <property type="entry name" value="Amidase_CS"/>
</dbReference>
<evidence type="ECO:0000259" key="2">
    <source>
        <dbReference type="Pfam" id="PF01425"/>
    </source>
</evidence>
<feature type="region of interest" description="Disordered" evidence="1">
    <location>
        <begin position="140"/>
        <end position="161"/>
    </location>
</feature>